<protein>
    <submittedName>
        <fullName evidence="2">Uncharacterized protein</fullName>
    </submittedName>
</protein>
<accession>A0A6A6JLY7</accession>
<feature type="compositionally biased region" description="Basic and acidic residues" evidence="1">
    <location>
        <begin position="322"/>
        <end position="335"/>
    </location>
</feature>
<keyword evidence="3" id="KW-1185">Reference proteome</keyword>
<dbReference type="AlphaFoldDB" id="A0A6A6JLY7"/>
<evidence type="ECO:0000313" key="3">
    <source>
        <dbReference type="Proteomes" id="UP000800097"/>
    </source>
</evidence>
<dbReference type="GeneID" id="54554703"/>
<evidence type="ECO:0000313" key="2">
    <source>
        <dbReference type="EMBL" id="KAF2277517.1"/>
    </source>
</evidence>
<evidence type="ECO:0000256" key="1">
    <source>
        <dbReference type="SAM" id="MobiDB-lite"/>
    </source>
</evidence>
<gene>
    <name evidence="2" type="ORF">EI97DRAFT_466362</name>
</gene>
<feature type="region of interest" description="Disordered" evidence="1">
    <location>
        <begin position="87"/>
        <end position="109"/>
    </location>
</feature>
<feature type="region of interest" description="Disordered" evidence="1">
    <location>
        <begin position="526"/>
        <end position="552"/>
    </location>
</feature>
<dbReference type="EMBL" id="ML986490">
    <property type="protein sequence ID" value="KAF2277517.1"/>
    <property type="molecule type" value="Genomic_DNA"/>
</dbReference>
<organism evidence="2 3">
    <name type="scientific">Westerdykella ornata</name>
    <dbReference type="NCBI Taxonomy" id="318751"/>
    <lineage>
        <taxon>Eukaryota</taxon>
        <taxon>Fungi</taxon>
        <taxon>Dikarya</taxon>
        <taxon>Ascomycota</taxon>
        <taxon>Pezizomycotina</taxon>
        <taxon>Dothideomycetes</taxon>
        <taxon>Pleosporomycetidae</taxon>
        <taxon>Pleosporales</taxon>
        <taxon>Sporormiaceae</taxon>
        <taxon>Westerdykella</taxon>
    </lineage>
</organism>
<dbReference type="OrthoDB" id="62952at2759"/>
<feature type="compositionally biased region" description="Basic and acidic residues" evidence="1">
    <location>
        <begin position="534"/>
        <end position="552"/>
    </location>
</feature>
<feature type="region of interest" description="Disordered" evidence="1">
    <location>
        <begin position="588"/>
        <end position="613"/>
    </location>
</feature>
<feature type="region of interest" description="Disordered" evidence="1">
    <location>
        <begin position="417"/>
        <end position="446"/>
    </location>
</feature>
<proteinExistence type="predicted"/>
<feature type="region of interest" description="Disordered" evidence="1">
    <location>
        <begin position="1"/>
        <end position="42"/>
    </location>
</feature>
<sequence>MGQGVDGDSRWRAQACTRGRGRRSTESAWPWGRASEGDGGFSRRGELLWMTAATGVPCINQRRASQHGGDKMWAVVESWETKAKKGRRTEEWCGRNGELGGEKSMGQPPFVIGARSDAQRQATKQQRERKEGLVAALRHARGKSWPRPVGTPWSPVAYLIYSHVFSLPDPRGDRALRLERRHIKHLACVSPATVLLLLHHEPLLLNRQIAAEALETLFKRHTVFLSCGPWVLRTFLQRVEQHRGSGGIGNDDGNTEEGRKWLRWLKKIELDWVTFPNMRNYPPEREPSSGGNAALETDEWWWERDGQDIDLQYVSGYEGDMESERRRERERERARKGWGRRVQYQRGHSQGSQGNQGYEGYSYDEYDHEGSAYNDNFYGAEDDTLYPSFPPLEIRRRRAQHYVPAVEDDPFGFGSHYPFALPTQPANDTNNDDDDENSDGQVLDPQDDVSTKLNLLIDLEVVPLFTYLSTPTVFPALQSISLPLFFISKRAFQRRTDARGPGYALPLKLRYWVKVLVEAVTMLVASSSSDATPEENKKRNGDGEGKGKEEGPRLEEVLIKYRPWDIWASMDPSDDLAQMVEKGIWFRDDSGGDNGEQADQEGGDAPRRGSWEGEGESFRAVWHALSQRGVDVYRGGWDGGRLLDASMRYVRWDGDLGYRVGDELEVVLTRRG</sequence>
<dbReference type="RefSeq" id="XP_033655056.1">
    <property type="nucleotide sequence ID" value="XM_033801528.1"/>
</dbReference>
<dbReference type="Proteomes" id="UP000800097">
    <property type="component" value="Unassembled WGS sequence"/>
</dbReference>
<feature type="compositionally biased region" description="Polar residues" evidence="1">
    <location>
        <begin position="346"/>
        <end position="356"/>
    </location>
</feature>
<feature type="region of interest" description="Disordered" evidence="1">
    <location>
        <begin position="320"/>
        <end position="361"/>
    </location>
</feature>
<name>A0A6A6JLY7_WESOR</name>
<reference evidence="2" key="1">
    <citation type="journal article" date="2020" name="Stud. Mycol.">
        <title>101 Dothideomycetes genomes: a test case for predicting lifestyles and emergence of pathogens.</title>
        <authorList>
            <person name="Haridas S."/>
            <person name="Albert R."/>
            <person name="Binder M."/>
            <person name="Bloem J."/>
            <person name="Labutti K."/>
            <person name="Salamov A."/>
            <person name="Andreopoulos B."/>
            <person name="Baker S."/>
            <person name="Barry K."/>
            <person name="Bills G."/>
            <person name="Bluhm B."/>
            <person name="Cannon C."/>
            <person name="Castanera R."/>
            <person name="Culley D."/>
            <person name="Daum C."/>
            <person name="Ezra D."/>
            <person name="Gonzalez J."/>
            <person name="Henrissat B."/>
            <person name="Kuo A."/>
            <person name="Liang C."/>
            <person name="Lipzen A."/>
            <person name="Lutzoni F."/>
            <person name="Magnuson J."/>
            <person name="Mondo S."/>
            <person name="Nolan M."/>
            <person name="Ohm R."/>
            <person name="Pangilinan J."/>
            <person name="Park H.-J."/>
            <person name="Ramirez L."/>
            <person name="Alfaro M."/>
            <person name="Sun H."/>
            <person name="Tritt A."/>
            <person name="Yoshinaga Y."/>
            <person name="Zwiers L.-H."/>
            <person name="Turgeon B."/>
            <person name="Goodwin S."/>
            <person name="Spatafora J."/>
            <person name="Crous P."/>
            <person name="Grigoriev I."/>
        </authorList>
    </citation>
    <scope>NUCLEOTIDE SEQUENCE</scope>
    <source>
        <strain evidence="2">CBS 379.55</strain>
    </source>
</reference>